<organism>
    <name type="scientific">Ixodes scapularis</name>
    <name type="common">Black-legged tick</name>
    <name type="synonym">Deer tick</name>
    <dbReference type="NCBI Taxonomy" id="6945"/>
    <lineage>
        <taxon>Eukaryota</taxon>
        <taxon>Metazoa</taxon>
        <taxon>Ecdysozoa</taxon>
        <taxon>Arthropoda</taxon>
        <taxon>Chelicerata</taxon>
        <taxon>Arachnida</taxon>
        <taxon>Acari</taxon>
        <taxon>Parasitiformes</taxon>
        <taxon>Ixodida</taxon>
        <taxon>Ixodoidea</taxon>
        <taxon>Ixodidae</taxon>
        <taxon>Ixodinae</taxon>
        <taxon>Ixodes</taxon>
    </lineage>
</organism>
<sequence length="57" mass="6508">MSVTHSNSKSPFSLLYSFPNAPFDKKVAQVHFYQFENILHKQVPVGHVEMKGKSKCL</sequence>
<reference evidence="1 3" key="1">
    <citation type="submission" date="2008-03" db="EMBL/GenBank/DDBJ databases">
        <title>Annotation of Ixodes scapularis.</title>
        <authorList>
            <consortium name="Ixodes scapularis Genome Project Consortium"/>
            <person name="Caler E."/>
            <person name="Hannick L.I."/>
            <person name="Bidwell S."/>
            <person name="Joardar V."/>
            <person name="Thiagarajan M."/>
            <person name="Amedeo P."/>
            <person name="Galinsky K.J."/>
            <person name="Schobel S."/>
            <person name="Inman J."/>
            <person name="Hostetler J."/>
            <person name="Miller J."/>
            <person name="Hammond M."/>
            <person name="Megy K."/>
            <person name="Lawson D."/>
            <person name="Kodira C."/>
            <person name="Sutton G."/>
            <person name="Meyer J."/>
            <person name="Hill C.A."/>
            <person name="Birren B."/>
            <person name="Nene V."/>
            <person name="Collins F."/>
            <person name="Alarcon-Chaidez F."/>
            <person name="Wikel S."/>
            <person name="Strausberg R."/>
        </authorList>
    </citation>
    <scope>NUCLEOTIDE SEQUENCE [LARGE SCALE GENOMIC DNA]</scope>
    <source>
        <strain evidence="3">Wikel</strain>
        <strain evidence="1">Wikel colony</strain>
    </source>
</reference>
<dbReference type="EMBL" id="ABJB010049202">
    <property type="status" value="NOT_ANNOTATED_CDS"/>
    <property type="molecule type" value="Genomic_DNA"/>
</dbReference>
<dbReference type="Proteomes" id="UP000001555">
    <property type="component" value="Unassembled WGS sequence"/>
</dbReference>
<dbReference type="AlphaFoldDB" id="B7P7N6"/>
<dbReference type="PaxDb" id="6945-B7P7N6"/>
<proteinExistence type="predicted"/>
<dbReference type="VEuPathDB" id="VectorBase:ISCI002858"/>
<evidence type="ECO:0000313" key="2">
    <source>
        <dbReference type="EnsemblMetazoa" id="ISCW002858-PA"/>
    </source>
</evidence>
<dbReference type="HOGENOM" id="CLU_2998755_0_0_1"/>
<gene>
    <name evidence="1" type="ORF">IscW_ISCW002858</name>
</gene>
<dbReference type="EMBL" id="DS652836">
    <property type="protein sequence ID" value="EEC02608.1"/>
    <property type="molecule type" value="Genomic_DNA"/>
</dbReference>
<name>B7P7N6_IXOSC</name>
<evidence type="ECO:0000313" key="3">
    <source>
        <dbReference type="Proteomes" id="UP000001555"/>
    </source>
</evidence>
<protein>
    <submittedName>
        <fullName evidence="1 2">Uncharacterized protein</fullName>
    </submittedName>
</protein>
<reference evidence="2" key="2">
    <citation type="submission" date="2020-05" db="UniProtKB">
        <authorList>
            <consortium name="EnsemblMetazoa"/>
        </authorList>
    </citation>
    <scope>IDENTIFICATION</scope>
    <source>
        <strain evidence="2">wikel</strain>
    </source>
</reference>
<accession>B7P7N6</accession>
<dbReference type="InParanoid" id="B7P7N6"/>
<dbReference type="VEuPathDB" id="VectorBase:ISCW002858"/>
<keyword evidence="3" id="KW-1185">Reference proteome</keyword>
<evidence type="ECO:0000313" key="1">
    <source>
        <dbReference type="EMBL" id="EEC02608.1"/>
    </source>
</evidence>
<dbReference type="EnsemblMetazoa" id="ISCW002858-RA">
    <property type="protein sequence ID" value="ISCW002858-PA"/>
    <property type="gene ID" value="ISCW002858"/>
</dbReference>